<gene>
    <name evidence="4" type="ORF">B0T18DRAFT_416041</name>
</gene>
<dbReference type="Pfam" id="PF14420">
    <property type="entry name" value="Clr5"/>
    <property type="match status" value="1"/>
</dbReference>
<proteinExistence type="predicted"/>
<feature type="compositionally biased region" description="Basic and acidic residues" evidence="2">
    <location>
        <begin position="131"/>
        <end position="143"/>
    </location>
</feature>
<evidence type="ECO:0000259" key="3">
    <source>
        <dbReference type="Pfam" id="PF14420"/>
    </source>
</evidence>
<feature type="domain" description="Clr5" evidence="3">
    <location>
        <begin position="177"/>
        <end position="232"/>
    </location>
</feature>
<organism evidence="4 5">
    <name type="scientific">Schizothecium vesticola</name>
    <dbReference type="NCBI Taxonomy" id="314040"/>
    <lineage>
        <taxon>Eukaryota</taxon>
        <taxon>Fungi</taxon>
        <taxon>Dikarya</taxon>
        <taxon>Ascomycota</taxon>
        <taxon>Pezizomycotina</taxon>
        <taxon>Sordariomycetes</taxon>
        <taxon>Sordariomycetidae</taxon>
        <taxon>Sordariales</taxon>
        <taxon>Schizotheciaceae</taxon>
        <taxon>Schizothecium</taxon>
    </lineage>
</organism>
<name>A0AA40EQX4_9PEZI</name>
<feature type="region of interest" description="Disordered" evidence="2">
    <location>
        <begin position="103"/>
        <end position="179"/>
    </location>
</feature>
<reference evidence="4" key="1">
    <citation type="submission" date="2023-06" db="EMBL/GenBank/DDBJ databases">
        <title>Genome-scale phylogeny and comparative genomics of the fungal order Sordariales.</title>
        <authorList>
            <consortium name="Lawrence Berkeley National Laboratory"/>
            <person name="Hensen N."/>
            <person name="Bonometti L."/>
            <person name="Westerberg I."/>
            <person name="Brannstrom I.O."/>
            <person name="Guillou S."/>
            <person name="Cros-Aarteil S."/>
            <person name="Calhoun S."/>
            <person name="Haridas S."/>
            <person name="Kuo A."/>
            <person name="Mondo S."/>
            <person name="Pangilinan J."/>
            <person name="Riley R."/>
            <person name="LaButti K."/>
            <person name="Andreopoulos B."/>
            <person name="Lipzen A."/>
            <person name="Chen C."/>
            <person name="Yanf M."/>
            <person name="Daum C."/>
            <person name="Ng V."/>
            <person name="Clum A."/>
            <person name="Steindorff A."/>
            <person name="Ohm R."/>
            <person name="Martin F."/>
            <person name="Silar P."/>
            <person name="Natvig D."/>
            <person name="Lalanne C."/>
            <person name="Gautier V."/>
            <person name="Ament-velasquez S.L."/>
            <person name="Kruys A."/>
            <person name="Hutchinson M.I."/>
            <person name="Powell A.J."/>
            <person name="Barry K."/>
            <person name="Miller A.N."/>
            <person name="Grigoriev I.V."/>
            <person name="Debuchy R."/>
            <person name="Gladieux P."/>
            <person name="Thoren M.H."/>
            <person name="Johannesson H."/>
        </authorList>
    </citation>
    <scope>NUCLEOTIDE SEQUENCE</scope>
    <source>
        <strain evidence="4">SMH3187-1</strain>
    </source>
</reference>
<evidence type="ECO:0000256" key="1">
    <source>
        <dbReference type="SAM" id="Coils"/>
    </source>
</evidence>
<comment type="caution">
    <text evidence="4">The sequence shown here is derived from an EMBL/GenBank/DDBJ whole genome shotgun (WGS) entry which is preliminary data.</text>
</comment>
<dbReference type="Proteomes" id="UP001172155">
    <property type="component" value="Unassembled WGS sequence"/>
</dbReference>
<evidence type="ECO:0000313" key="5">
    <source>
        <dbReference type="Proteomes" id="UP001172155"/>
    </source>
</evidence>
<accession>A0AA40EQX4</accession>
<evidence type="ECO:0000313" key="4">
    <source>
        <dbReference type="EMBL" id="KAK0743856.1"/>
    </source>
</evidence>
<dbReference type="EMBL" id="JAUKUD010000005">
    <property type="protein sequence ID" value="KAK0743856.1"/>
    <property type="molecule type" value="Genomic_DNA"/>
</dbReference>
<evidence type="ECO:0000256" key="2">
    <source>
        <dbReference type="SAM" id="MobiDB-lite"/>
    </source>
</evidence>
<keyword evidence="5" id="KW-1185">Reference proteome</keyword>
<sequence length="589" mass="65357">MAAPPQPVGQRSGKRPRTDTSDFSSLAITANVPKSFNATTSGPSNGVAPTIAPDWNTLAALDTAGNWNIDLSVEEDWDPSNFSFTFTNSSRDSSAFLNRATVDPNDLYANPPPRPGDTGPASNQGGGAWDMDGHSVVRHDRGDSFGSSSSSQPPRPANAESDASSPPTKTSRCGPTEQEWTERQPLIQYLYSPDGANLKLAQLMTAMEIIGFLKSASADMYKKRFVKWGIFKNDCPAKRRQAAQSQKSKTPPPMAENQLTLKIMFEHIRSLCVKSIQEKRWALENDLCVVDDDWEGAYGDAAALIKKLAKDPSLPDGWEAIRNGIEPMVQHLNFFSLPTTLIIAFKMCKELKEPLAGNRVGEFLRGCLQIAQLESGRSTRHGNFVKVLEGLCKISEGGTKKLKETLELTIPFCVHVSNDYAGSRSATALSLLTFYHAQLQMEPGGMDLTLQGLQLLLRRAEKDKGKEHRDTIEILGLVIMALQITGDEEQLRWNCGMMRRRADRGLKESGGDPQRTTYYLNCLLDALHLEIRLLSKRGTRDSAERIRDLEEDYKKFEEEYQKEKDGYSQILDVEVEEVMKLMENSSLGG</sequence>
<keyword evidence="1" id="KW-0175">Coiled coil</keyword>
<dbReference type="AlphaFoldDB" id="A0AA40EQX4"/>
<feature type="coiled-coil region" evidence="1">
    <location>
        <begin position="539"/>
        <end position="566"/>
    </location>
</feature>
<feature type="compositionally biased region" description="Polar residues" evidence="2">
    <location>
        <begin position="161"/>
        <end position="173"/>
    </location>
</feature>
<dbReference type="InterPro" id="IPR025676">
    <property type="entry name" value="Clr5_dom"/>
</dbReference>
<feature type="region of interest" description="Disordered" evidence="2">
    <location>
        <begin position="1"/>
        <end position="26"/>
    </location>
</feature>
<protein>
    <recommendedName>
        <fullName evidence="3">Clr5 domain-containing protein</fullName>
    </recommendedName>
</protein>